<evidence type="ECO:0000256" key="1">
    <source>
        <dbReference type="ARBA" id="ARBA00004141"/>
    </source>
</evidence>
<keyword evidence="2" id="KW-0813">Transport</keyword>
<dbReference type="GO" id="GO:0005886">
    <property type="term" value="C:plasma membrane"/>
    <property type="evidence" value="ECO:0007669"/>
    <property type="project" value="TreeGrafter"/>
</dbReference>
<organism evidence="8 9">
    <name type="scientific">Azospirillum brasilense</name>
    <dbReference type="NCBI Taxonomy" id="192"/>
    <lineage>
        <taxon>Bacteria</taxon>
        <taxon>Pseudomonadati</taxon>
        <taxon>Pseudomonadota</taxon>
        <taxon>Alphaproteobacteria</taxon>
        <taxon>Rhodospirillales</taxon>
        <taxon>Azospirillaceae</taxon>
        <taxon>Azospirillum</taxon>
    </lineage>
</organism>
<dbReference type="PANTHER" id="PTHR43840:SF15">
    <property type="entry name" value="MITOCHONDRIAL METAL TRANSPORTER 1-RELATED"/>
    <property type="match status" value="1"/>
</dbReference>
<proteinExistence type="predicted"/>
<dbReference type="InterPro" id="IPR027469">
    <property type="entry name" value="Cation_efflux_TMD_sf"/>
</dbReference>
<name>A0A560CC31_AZOBR</name>
<evidence type="ECO:0000256" key="6">
    <source>
        <dbReference type="SAM" id="Phobius"/>
    </source>
</evidence>
<feature type="transmembrane region" description="Helical" evidence="6">
    <location>
        <begin position="125"/>
        <end position="142"/>
    </location>
</feature>
<gene>
    <name evidence="8" type="ORF">FBZ83_10782</name>
</gene>
<evidence type="ECO:0000313" key="9">
    <source>
        <dbReference type="Proteomes" id="UP000318529"/>
    </source>
</evidence>
<sequence length="312" mass="33556">MTTEQRVLRLSIAVTVLLAGAGILFGLLSGSFAIVFDGIYALVDASMTMVTLLVSNLITASTATLSTGGPRRGKLAERFTMGFWHLEPMVLGLNATLLMGAAIYALINAVGSLMTGGRDLAFDHAIAYAAVTVLVAAGMAVFATRANRTVRSDFLALDAKAWIMSAALTAALLVAFVFGYLIQGTRLHWMSPYIDPAALALVCLVVIPIPVGTMRRALADVLLVTPADLKRHVDAVASDIVQRHGLASYRAYVARVGRGRQIELFFIVPRGWPPRTLEEWDKIRDEVGAAIGGEGPDRWLTIVFTSDPEWAE</sequence>
<evidence type="ECO:0000259" key="7">
    <source>
        <dbReference type="Pfam" id="PF01545"/>
    </source>
</evidence>
<dbReference type="InterPro" id="IPR050291">
    <property type="entry name" value="CDF_Transporter"/>
</dbReference>
<evidence type="ECO:0000256" key="4">
    <source>
        <dbReference type="ARBA" id="ARBA00022989"/>
    </source>
</evidence>
<dbReference type="Pfam" id="PF01545">
    <property type="entry name" value="Cation_efflux"/>
    <property type="match status" value="1"/>
</dbReference>
<evidence type="ECO:0000313" key="8">
    <source>
        <dbReference type="EMBL" id="TWA82396.1"/>
    </source>
</evidence>
<evidence type="ECO:0000256" key="3">
    <source>
        <dbReference type="ARBA" id="ARBA00022692"/>
    </source>
</evidence>
<dbReference type="SUPFAM" id="SSF161111">
    <property type="entry name" value="Cation efflux protein transmembrane domain-like"/>
    <property type="match status" value="1"/>
</dbReference>
<accession>A0A560CC31</accession>
<dbReference type="RefSeq" id="WP_145684492.1">
    <property type="nucleotide sequence ID" value="NZ_VITH01000007.1"/>
</dbReference>
<keyword evidence="3 6" id="KW-0812">Transmembrane</keyword>
<feature type="transmembrane region" description="Helical" evidence="6">
    <location>
        <begin position="89"/>
        <end position="113"/>
    </location>
</feature>
<keyword evidence="5 6" id="KW-0472">Membrane</keyword>
<feature type="domain" description="Cation efflux protein transmembrane" evidence="7">
    <location>
        <begin position="9"/>
        <end position="217"/>
    </location>
</feature>
<dbReference type="InterPro" id="IPR058533">
    <property type="entry name" value="Cation_efflux_TM"/>
</dbReference>
<dbReference type="Gene3D" id="1.20.1510.10">
    <property type="entry name" value="Cation efflux protein transmembrane domain"/>
    <property type="match status" value="1"/>
</dbReference>
<feature type="transmembrane region" description="Helical" evidence="6">
    <location>
        <begin position="48"/>
        <end position="68"/>
    </location>
</feature>
<dbReference type="Proteomes" id="UP000318529">
    <property type="component" value="Unassembled WGS sequence"/>
</dbReference>
<feature type="transmembrane region" description="Helical" evidence="6">
    <location>
        <begin position="193"/>
        <end position="211"/>
    </location>
</feature>
<evidence type="ECO:0000256" key="5">
    <source>
        <dbReference type="ARBA" id="ARBA00023136"/>
    </source>
</evidence>
<dbReference type="EMBL" id="VITH01000007">
    <property type="protein sequence ID" value="TWA82396.1"/>
    <property type="molecule type" value="Genomic_DNA"/>
</dbReference>
<feature type="transmembrane region" description="Helical" evidence="6">
    <location>
        <begin position="12"/>
        <end position="36"/>
    </location>
</feature>
<keyword evidence="4 6" id="KW-1133">Transmembrane helix</keyword>
<dbReference type="PANTHER" id="PTHR43840">
    <property type="entry name" value="MITOCHONDRIAL METAL TRANSPORTER 1-RELATED"/>
    <property type="match status" value="1"/>
</dbReference>
<dbReference type="GO" id="GO:0015093">
    <property type="term" value="F:ferrous iron transmembrane transporter activity"/>
    <property type="evidence" value="ECO:0007669"/>
    <property type="project" value="TreeGrafter"/>
</dbReference>
<comment type="subcellular location">
    <subcellularLocation>
        <location evidence="1">Membrane</location>
        <topology evidence="1">Multi-pass membrane protein</topology>
    </subcellularLocation>
</comment>
<dbReference type="GO" id="GO:0015341">
    <property type="term" value="F:zinc efflux antiporter activity"/>
    <property type="evidence" value="ECO:0007669"/>
    <property type="project" value="TreeGrafter"/>
</dbReference>
<comment type="caution">
    <text evidence="8">The sequence shown here is derived from an EMBL/GenBank/DDBJ whole genome shotgun (WGS) entry which is preliminary data.</text>
</comment>
<evidence type="ECO:0000256" key="2">
    <source>
        <dbReference type="ARBA" id="ARBA00022448"/>
    </source>
</evidence>
<protein>
    <submittedName>
        <fullName evidence="8">Putative Co/Zn/Cd cation transporter (Cation efflux family)</fullName>
    </submittedName>
</protein>
<dbReference type="AlphaFoldDB" id="A0A560CC31"/>
<reference evidence="8 9" key="1">
    <citation type="submission" date="2019-06" db="EMBL/GenBank/DDBJ databases">
        <title>Genomic Encyclopedia of Type Strains, Phase IV (KMG-V): Genome sequencing to study the core and pangenomes of soil and plant-associated prokaryotes.</title>
        <authorList>
            <person name="Whitman W."/>
        </authorList>
    </citation>
    <scope>NUCLEOTIDE SEQUENCE [LARGE SCALE GENOMIC DNA]</scope>
    <source>
        <strain evidence="8 9">BR 11650</strain>
    </source>
</reference>
<dbReference type="GO" id="GO:0006882">
    <property type="term" value="P:intracellular zinc ion homeostasis"/>
    <property type="evidence" value="ECO:0007669"/>
    <property type="project" value="TreeGrafter"/>
</dbReference>
<feature type="transmembrane region" description="Helical" evidence="6">
    <location>
        <begin position="162"/>
        <end position="181"/>
    </location>
</feature>
<dbReference type="GO" id="GO:0015086">
    <property type="term" value="F:cadmium ion transmembrane transporter activity"/>
    <property type="evidence" value="ECO:0007669"/>
    <property type="project" value="TreeGrafter"/>
</dbReference>